<keyword evidence="8" id="KW-0492">Microsome</keyword>
<dbReference type="STRING" id="282301.A0A267F3S3"/>
<protein>
    <recommendedName>
        <fullName evidence="17">Cytochrome P450</fullName>
    </recommendedName>
</protein>
<accession>A0A267F3S3</accession>
<keyword evidence="6 13" id="KW-0479">Metal-binding</keyword>
<dbReference type="PRINTS" id="PR00463">
    <property type="entry name" value="EP450I"/>
</dbReference>
<dbReference type="GO" id="GO:0006082">
    <property type="term" value="P:organic acid metabolic process"/>
    <property type="evidence" value="ECO:0007669"/>
    <property type="project" value="TreeGrafter"/>
</dbReference>
<sequence>MIEEQNLLIKLIILAIVCYIVWLIVGAFRRRARLPPGPVGVPLLGYLPWIDRANSHRTFCDLANRYGDIFSIRMGGRTVIALASYELIKEAFGQPVFSGRLPSRFVRRMTRGCGILFTEGEKWSHQRNFSLRYLKSIGFARSESARQISDELAGMMVKLDSMAAAGQPVTTIDLLTPAVNSVISKLTLGKVYRDDDENYRDYLKAFDEYTQLMNPLPMLFPFIDYIFHWTKTAKEIQTRFDIMFQFVQGEVLKRRQLLNCQQPKSSPAECLTDAYNLAKVQAESAGDFETYSDFQIVRVCMELFFGGTATTARSLEWLLLYMAAYPDEQSKVQQELDQLIRRNPDTNKSAEEICLDDRDSLHYTQAVIDECYRRVSLSSNGTFHRATRDAELRGYLIPKDAALMPLAYAVHHSERHWSHPQGFYPGHFLDNDGRYQPSRYLIPFMIGRRACLGEGLARQEIFLIFANLMRRYRVELVSDCCYGDREKLLEGRLSLIRVPEKHTLRFSRRF</sequence>
<keyword evidence="14" id="KW-1133">Transmembrane helix</keyword>
<comment type="similarity">
    <text evidence="4">Belongs to the cytochrome P450 family.</text>
</comment>
<evidence type="ECO:0000256" key="7">
    <source>
        <dbReference type="ARBA" id="ARBA00022824"/>
    </source>
</evidence>
<dbReference type="OrthoDB" id="6141508at2759"/>
<evidence type="ECO:0000256" key="9">
    <source>
        <dbReference type="ARBA" id="ARBA00023002"/>
    </source>
</evidence>
<evidence type="ECO:0000256" key="13">
    <source>
        <dbReference type="PIRSR" id="PIRSR602401-1"/>
    </source>
</evidence>
<evidence type="ECO:0008006" key="17">
    <source>
        <dbReference type="Google" id="ProtNLM"/>
    </source>
</evidence>
<name>A0A267F3S3_9PLAT</name>
<comment type="subcellular location">
    <subcellularLocation>
        <location evidence="3">Endoplasmic reticulum membrane</location>
        <topology evidence="3">Peripheral membrane protein</topology>
    </subcellularLocation>
    <subcellularLocation>
        <location evidence="2">Microsome membrane</location>
        <topology evidence="2">Peripheral membrane protein</topology>
    </subcellularLocation>
</comment>
<dbReference type="InterPro" id="IPR036396">
    <property type="entry name" value="Cyt_P450_sf"/>
</dbReference>
<keyword evidence="11" id="KW-0503">Monooxygenase</keyword>
<dbReference type="GO" id="GO:0006805">
    <property type="term" value="P:xenobiotic metabolic process"/>
    <property type="evidence" value="ECO:0007669"/>
    <property type="project" value="TreeGrafter"/>
</dbReference>
<evidence type="ECO:0000256" key="3">
    <source>
        <dbReference type="ARBA" id="ARBA00004406"/>
    </source>
</evidence>
<reference evidence="15 16" key="1">
    <citation type="submission" date="2017-06" db="EMBL/GenBank/DDBJ databases">
        <title>A platform for efficient transgenesis in Macrostomum lignano, a flatworm model organism for stem cell research.</title>
        <authorList>
            <person name="Berezikov E."/>
        </authorList>
    </citation>
    <scope>NUCLEOTIDE SEQUENCE [LARGE SCALE GENOMIC DNA]</scope>
    <source>
        <strain evidence="15">DV1</strain>
        <tissue evidence="15">Whole organism</tissue>
    </source>
</reference>
<dbReference type="EMBL" id="NIVC01001396">
    <property type="protein sequence ID" value="PAA68430.1"/>
    <property type="molecule type" value="Genomic_DNA"/>
</dbReference>
<evidence type="ECO:0000256" key="8">
    <source>
        <dbReference type="ARBA" id="ARBA00022848"/>
    </source>
</evidence>
<dbReference type="AlphaFoldDB" id="A0A267F3S3"/>
<keyword evidence="5 13" id="KW-0349">Heme</keyword>
<proteinExistence type="inferred from homology"/>
<dbReference type="InterPro" id="IPR002401">
    <property type="entry name" value="Cyt_P450_E_grp-I"/>
</dbReference>
<keyword evidence="12 14" id="KW-0472">Membrane</keyword>
<evidence type="ECO:0000256" key="6">
    <source>
        <dbReference type="ARBA" id="ARBA00022723"/>
    </source>
</evidence>
<evidence type="ECO:0000313" key="16">
    <source>
        <dbReference type="Proteomes" id="UP000215902"/>
    </source>
</evidence>
<keyword evidence="10 13" id="KW-0408">Iron</keyword>
<keyword evidence="7" id="KW-0256">Endoplasmic reticulum</keyword>
<gene>
    <name evidence="15" type="ORF">BOX15_Mlig003530g1</name>
</gene>
<dbReference type="GO" id="GO:0020037">
    <property type="term" value="F:heme binding"/>
    <property type="evidence" value="ECO:0007669"/>
    <property type="project" value="InterPro"/>
</dbReference>
<dbReference type="GO" id="GO:0005789">
    <property type="term" value="C:endoplasmic reticulum membrane"/>
    <property type="evidence" value="ECO:0007669"/>
    <property type="project" value="UniProtKB-SubCell"/>
</dbReference>
<evidence type="ECO:0000256" key="2">
    <source>
        <dbReference type="ARBA" id="ARBA00004174"/>
    </source>
</evidence>
<evidence type="ECO:0000256" key="10">
    <source>
        <dbReference type="ARBA" id="ARBA00023004"/>
    </source>
</evidence>
<feature type="transmembrane region" description="Helical" evidence="14">
    <location>
        <begin position="7"/>
        <end position="28"/>
    </location>
</feature>
<evidence type="ECO:0000256" key="11">
    <source>
        <dbReference type="ARBA" id="ARBA00023033"/>
    </source>
</evidence>
<dbReference type="GO" id="GO:0016712">
    <property type="term" value="F:oxidoreductase activity, acting on paired donors, with incorporation or reduction of molecular oxygen, reduced flavin or flavoprotein as one donor, and incorporation of one atom of oxygen"/>
    <property type="evidence" value="ECO:0007669"/>
    <property type="project" value="TreeGrafter"/>
</dbReference>
<evidence type="ECO:0000313" key="15">
    <source>
        <dbReference type="EMBL" id="PAA68430.1"/>
    </source>
</evidence>
<dbReference type="InterPro" id="IPR050182">
    <property type="entry name" value="Cytochrome_P450_fam2"/>
</dbReference>
<dbReference type="Proteomes" id="UP000215902">
    <property type="component" value="Unassembled WGS sequence"/>
</dbReference>
<dbReference type="PANTHER" id="PTHR24300:SF403">
    <property type="entry name" value="CYTOCHROME P450 306A1"/>
    <property type="match status" value="1"/>
</dbReference>
<evidence type="ECO:0000256" key="14">
    <source>
        <dbReference type="SAM" id="Phobius"/>
    </source>
</evidence>
<dbReference type="Gene3D" id="1.10.630.10">
    <property type="entry name" value="Cytochrome P450"/>
    <property type="match status" value="1"/>
</dbReference>
<dbReference type="SUPFAM" id="SSF48264">
    <property type="entry name" value="Cytochrome P450"/>
    <property type="match status" value="1"/>
</dbReference>
<dbReference type="GO" id="GO:0008395">
    <property type="term" value="F:steroid hydroxylase activity"/>
    <property type="evidence" value="ECO:0007669"/>
    <property type="project" value="TreeGrafter"/>
</dbReference>
<keyword evidence="14" id="KW-0812">Transmembrane</keyword>
<keyword evidence="16" id="KW-1185">Reference proteome</keyword>
<dbReference type="InterPro" id="IPR001128">
    <property type="entry name" value="Cyt_P450"/>
</dbReference>
<dbReference type="FunFam" id="1.10.630.10:FF:000238">
    <property type="entry name" value="Cytochrome P450 2A6"/>
    <property type="match status" value="1"/>
</dbReference>
<organism evidence="15 16">
    <name type="scientific">Macrostomum lignano</name>
    <dbReference type="NCBI Taxonomy" id="282301"/>
    <lineage>
        <taxon>Eukaryota</taxon>
        <taxon>Metazoa</taxon>
        <taxon>Spiralia</taxon>
        <taxon>Lophotrochozoa</taxon>
        <taxon>Platyhelminthes</taxon>
        <taxon>Rhabditophora</taxon>
        <taxon>Macrostomorpha</taxon>
        <taxon>Macrostomida</taxon>
        <taxon>Macrostomidae</taxon>
        <taxon>Macrostomum</taxon>
    </lineage>
</organism>
<evidence type="ECO:0000256" key="12">
    <source>
        <dbReference type="ARBA" id="ARBA00023136"/>
    </source>
</evidence>
<comment type="caution">
    <text evidence="15">The sequence shown here is derived from an EMBL/GenBank/DDBJ whole genome shotgun (WGS) entry which is preliminary data.</text>
</comment>
<feature type="binding site" description="axial binding residue" evidence="13">
    <location>
        <position position="451"/>
    </location>
    <ligand>
        <name>heme</name>
        <dbReference type="ChEBI" id="CHEBI:30413"/>
    </ligand>
    <ligandPart>
        <name>Fe</name>
        <dbReference type="ChEBI" id="CHEBI:18248"/>
    </ligandPart>
</feature>
<evidence type="ECO:0000256" key="4">
    <source>
        <dbReference type="ARBA" id="ARBA00010617"/>
    </source>
</evidence>
<evidence type="ECO:0000256" key="1">
    <source>
        <dbReference type="ARBA" id="ARBA00001971"/>
    </source>
</evidence>
<dbReference type="GO" id="GO:0005506">
    <property type="term" value="F:iron ion binding"/>
    <property type="evidence" value="ECO:0007669"/>
    <property type="project" value="InterPro"/>
</dbReference>
<comment type="cofactor">
    <cofactor evidence="1 13">
        <name>heme</name>
        <dbReference type="ChEBI" id="CHEBI:30413"/>
    </cofactor>
</comment>
<dbReference type="PANTHER" id="PTHR24300">
    <property type="entry name" value="CYTOCHROME P450 508A4-RELATED"/>
    <property type="match status" value="1"/>
</dbReference>
<evidence type="ECO:0000256" key="5">
    <source>
        <dbReference type="ARBA" id="ARBA00022617"/>
    </source>
</evidence>
<keyword evidence="9" id="KW-0560">Oxidoreductase</keyword>
<dbReference type="PRINTS" id="PR00385">
    <property type="entry name" value="P450"/>
</dbReference>
<dbReference type="Pfam" id="PF00067">
    <property type="entry name" value="p450"/>
    <property type="match status" value="1"/>
</dbReference>